<name>A0A2P2PB02_RHIMU</name>
<accession>A0A2P2PB02</accession>
<proteinExistence type="predicted"/>
<organism evidence="1">
    <name type="scientific">Rhizophora mucronata</name>
    <name type="common">Asiatic mangrove</name>
    <dbReference type="NCBI Taxonomy" id="61149"/>
    <lineage>
        <taxon>Eukaryota</taxon>
        <taxon>Viridiplantae</taxon>
        <taxon>Streptophyta</taxon>
        <taxon>Embryophyta</taxon>
        <taxon>Tracheophyta</taxon>
        <taxon>Spermatophyta</taxon>
        <taxon>Magnoliopsida</taxon>
        <taxon>eudicotyledons</taxon>
        <taxon>Gunneridae</taxon>
        <taxon>Pentapetalae</taxon>
        <taxon>rosids</taxon>
        <taxon>fabids</taxon>
        <taxon>Malpighiales</taxon>
        <taxon>Rhizophoraceae</taxon>
        <taxon>Rhizophora</taxon>
    </lineage>
</organism>
<evidence type="ECO:0000313" key="1">
    <source>
        <dbReference type="EMBL" id="MBX51897.1"/>
    </source>
</evidence>
<dbReference type="AlphaFoldDB" id="A0A2P2PB02"/>
<sequence length="54" mass="6113">MTFPEPPLTTCSPTTMKQVLHCLEFFKSASKSIRLLQDSQDAFSVENNSSYPMQ</sequence>
<protein>
    <submittedName>
        <fullName evidence="1">Uncharacterized protein</fullName>
    </submittedName>
</protein>
<reference evidence="1" key="1">
    <citation type="submission" date="2018-02" db="EMBL/GenBank/DDBJ databases">
        <title>Rhizophora mucronata_Transcriptome.</title>
        <authorList>
            <person name="Meera S.P."/>
            <person name="Sreeshan A."/>
            <person name="Augustine A."/>
        </authorList>
    </citation>
    <scope>NUCLEOTIDE SEQUENCE</scope>
    <source>
        <tissue evidence="1">Leaf</tissue>
    </source>
</reference>
<dbReference type="EMBL" id="GGEC01071413">
    <property type="protein sequence ID" value="MBX51897.1"/>
    <property type="molecule type" value="Transcribed_RNA"/>
</dbReference>